<evidence type="ECO:0000313" key="2">
    <source>
        <dbReference type="EMBL" id="KZS95055.1"/>
    </source>
</evidence>
<organism evidence="2 3">
    <name type="scientific">Sistotremastrum niveocremeum HHB9708</name>
    <dbReference type="NCBI Taxonomy" id="1314777"/>
    <lineage>
        <taxon>Eukaryota</taxon>
        <taxon>Fungi</taxon>
        <taxon>Dikarya</taxon>
        <taxon>Basidiomycota</taxon>
        <taxon>Agaricomycotina</taxon>
        <taxon>Agaricomycetes</taxon>
        <taxon>Sistotremastrales</taxon>
        <taxon>Sistotremastraceae</taxon>
        <taxon>Sertulicium</taxon>
        <taxon>Sertulicium niveocremeum</taxon>
    </lineage>
</organism>
<gene>
    <name evidence="2" type="ORF">SISNIDRAFT_452365</name>
    <name evidence="1" type="ORF">SISNIDRAFT_461215</name>
</gene>
<protein>
    <submittedName>
        <fullName evidence="2">Uncharacterized protein</fullName>
    </submittedName>
</protein>
<evidence type="ECO:0000313" key="1">
    <source>
        <dbReference type="EMBL" id="KZS87120.1"/>
    </source>
</evidence>
<name>A0A164WHT7_9AGAM</name>
<keyword evidence="3" id="KW-1185">Reference proteome</keyword>
<dbReference type="AlphaFoldDB" id="A0A164WHT7"/>
<evidence type="ECO:0000313" key="3">
    <source>
        <dbReference type="Proteomes" id="UP000076722"/>
    </source>
</evidence>
<dbReference type="Proteomes" id="UP000076722">
    <property type="component" value="Unassembled WGS sequence"/>
</dbReference>
<dbReference type="EMBL" id="KV419456">
    <property type="protein sequence ID" value="KZS87120.1"/>
    <property type="molecule type" value="Genomic_DNA"/>
</dbReference>
<proteinExistence type="predicted"/>
<sequence>MTPSIPAISSIDMLFRNHTPIRLDLLPSLGIFGSTLSFSFNNGTKLTASNFLTGFFSFLGNAALKRLRNKSSLLKSSESG</sequence>
<accession>A0A164WHT7</accession>
<reference evidence="2 3" key="1">
    <citation type="journal article" date="2016" name="Mol. Biol. Evol.">
        <title>Comparative Genomics of Early-Diverging Mushroom-Forming Fungi Provides Insights into the Origins of Lignocellulose Decay Capabilities.</title>
        <authorList>
            <person name="Nagy L.G."/>
            <person name="Riley R."/>
            <person name="Tritt A."/>
            <person name="Adam C."/>
            <person name="Daum C."/>
            <person name="Floudas D."/>
            <person name="Sun H."/>
            <person name="Yadav J.S."/>
            <person name="Pangilinan J."/>
            <person name="Larsson K.H."/>
            <person name="Matsuura K."/>
            <person name="Barry K."/>
            <person name="Labutti K."/>
            <person name="Kuo R."/>
            <person name="Ohm R.A."/>
            <person name="Bhattacharya S.S."/>
            <person name="Shirouzu T."/>
            <person name="Yoshinaga Y."/>
            <person name="Martin F.M."/>
            <person name="Grigoriev I.V."/>
            <person name="Hibbett D.S."/>
        </authorList>
    </citation>
    <scope>NUCLEOTIDE SEQUENCE [LARGE SCALE GENOMIC DNA]</scope>
    <source>
        <strain evidence="2 3">HHB9708</strain>
    </source>
</reference>
<dbReference type="EMBL" id="KV419402">
    <property type="protein sequence ID" value="KZS95055.1"/>
    <property type="molecule type" value="Genomic_DNA"/>
</dbReference>